<dbReference type="VEuPathDB" id="VectorBase:LLONM1_002673"/>
<evidence type="ECO:0000256" key="2">
    <source>
        <dbReference type="ARBA" id="ARBA00022670"/>
    </source>
</evidence>
<dbReference type="AlphaFoldDB" id="A0A7G3AHT1"/>
<dbReference type="PROSITE" id="PS01122">
    <property type="entry name" value="CASPASE_CYS"/>
    <property type="match status" value="1"/>
</dbReference>
<sequence>MELGHREKITANLDQLIRATDYDNLMNLCLEKKILSQTMRENLEEEYGNEMDRKMALWRKIPKRGPKAYGKILEICSMHYPGAYRILCNATGKNYGQVASVSQNLSVLDEPDLNVVHDGPCLSTVAKPPRPMPELTPYSGPLVNHLNLTVKKSTKIHTNPKIKSYKMCSRDRGILFLINIINFKRPNLNRLGANFDRDNLIYLFNELGFTIYYYEDINPEEMFHLIESVITTCDNTECFVFGIMTHGNIRNHSPYVEFGNGAIIPLDSILEKFYNQTCYTLAMKPKIFLLPFCRGSHPDQGVFVPNIQTDTSLYVHDEVGQPSPMMKISSKSDILICYATVKGFESHRNLDRGSWYIQALCVVWSENAHDTDVETMMKMVDTKMREQWAHGDTTHTVQTAGMENLGFNRALYLNPGFFLG</sequence>
<evidence type="ECO:0000259" key="10">
    <source>
        <dbReference type="PROSITE" id="PS50208"/>
    </source>
</evidence>
<evidence type="ECO:0000256" key="5">
    <source>
        <dbReference type="ARBA" id="ARBA00022807"/>
    </source>
</evidence>
<comment type="similarity">
    <text evidence="1 8">Belongs to the peptidase C14A family.</text>
</comment>
<dbReference type="InterPro" id="IPR029030">
    <property type="entry name" value="Caspase-like_dom_sf"/>
</dbReference>
<keyword evidence="3" id="KW-0053">Apoptosis</keyword>
<organism evidence="11">
    <name type="scientific">Lutzomyia longipalpis</name>
    <name type="common">Sand fly</name>
    <dbReference type="NCBI Taxonomy" id="7200"/>
    <lineage>
        <taxon>Eukaryota</taxon>
        <taxon>Metazoa</taxon>
        <taxon>Ecdysozoa</taxon>
        <taxon>Arthropoda</taxon>
        <taxon>Hexapoda</taxon>
        <taxon>Insecta</taxon>
        <taxon>Pterygota</taxon>
        <taxon>Neoptera</taxon>
        <taxon>Endopterygota</taxon>
        <taxon>Diptera</taxon>
        <taxon>Nematocera</taxon>
        <taxon>Psychodoidea</taxon>
        <taxon>Psychodidae</taxon>
        <taxon>Lutzomyia</taxon>
        <taxon>Lutzomyia</taxon>
    </lineage>
</organism>
<dbReference type="CTD" id="39173"/>
<reference evidence="11" key="1">
    <citation type="journal article" date="2020" name="BMC">
        <title>Leishmania infection induces a limited differential gene expression in the sand fly midgut.</title>
        <authorList>
            <person name="Coutinho-Abreu I.V."/>
            <person name="Serafim T.D."/>
            <person name="Meneses C."/>
            <person name="Kamhawi S."/>
            <person name="Oliveira F."/>
            <person name="Valenzuela J.G."/>
        </authorList>
    </citation>
    <scope>NUCLEOTIDE SEQUENCE</scope>
    <source>
        <strain evidence="11">Jacobina</strain>
        <tissue evidence="11">Midgut</tissue>
    </source>
</reference>
<dbReference type="KEGG" id="lll:129786263"/>
<dbReference type="PANTHER" id="PTHR47901:SF8">
    <property type="entry name" value="CASPASE-3"/>
    <property type="match status" value="1"/>
</dbReference>
<dbReference type="EMBL" id="GITU01002715">
    <property type="protein sequence ID" value="MBC1171418.1"/>
    <property type="molecule type" value="Transcribed_RNA"/>
</dbReference>
<dbReference type="InterPro" id="IPR033139">
    <property type="entry name" value="Caspase_cys_AS"/>
</dbReference>
<dbReference type="PROSITE" id="PS50208">
    <property type="entry name" value="CASPASE_P20"/>
    <property type="match status" value="1"/>
</dbReference>
<dbReference type="InterPro" id="IPR002398">
    <property type="entry name" value="Pept_C14"/>
</dbReference>
<keyword evidence="4" id="KW-0378">Hydrolase</keyword>
<dbReference type="InterPro" id="IPR011029">
    <property type="entry name" value="DEATH-like_dom_sf"/>
</dbReference>
<dbReference type="Gene3D" id="1.10.533.10">
    <property type="entry name" value="Death Domain, Fas"/>
    <property type="match status" value="1"/>
</dbReference>
<evidence type="ECO:0000256" key="4">
    <source>
        <dbReference type="ARBA" id="ARBA00022801"/>
    </source>
</evidence>
<dbReference type="PIRSF" id="PIRSF038001">
    <property type="entry name" value="Caspase_ICE"/>
    <property type="match status" value="1"/>
</dbReference>
<dbReference type="GO" id="GO:0006508">
    <property type="term" value="P:proteolysis"/>
    <property type="evidence" value="ECO:0007669"/>
    <property type="project" value="UniProtKB-KW"/>
</dbReference>
<dbReference type="InterPro" id="IPR011600">
    <property type="entry name" value="Pept_C14_caspase"/>
</dbReference>
<evidence type="ECO:0000259" key="9">
    <source>
        <dbReference type="PROSITE" id="PS50207"/>
    </source>
</evidence>
<protein>
    <submittedName>
        <fullName evidence="11">Putative ecdysone-inducible caspase corethrella appendiculata</fullName>
    </submittedName>
</protein>
<dbReference type="Gene3D" id="3.40.50.1460">
    <property type="match status" value="1"/>
</dbReference>
<evidence type="ECO:0000256" key="3">
    <source>
        <dbReference type="ARBA" id="ARBA00022703"/>
    </source>
</evidence>
<accession>A0A7G3AHT1</accession>
<feature type="active site" evidence="7">
    <location>
        <position position="246"/>
    </location>
</feature>
<feature type="domain" description="Caspase family p20" evidence="10">
    <location>
        <begin position="171"/>
        <end position="297"/>
    </location>
</feature>
<dbReference type="PROSITE" id="PS50207">
    <property type="entry name" value="CASPASE_P10"/>
    <property type="match status" value="1"/>
</dbReference>
<dbReference type="InterPro" id="IPR015917">
    <property type="entry name" value="Pept_C14A"/>
</dbReference>
<dbReference type="OrthoDB" id="6097640at2759"/>
<dbReference type="SMART" id="SM00115">
    <property type="entry name" value="CASc"/>
    <property type="match status" value="1"/>
</dbReference>
<dbReference type="GO" id="GO:0004197">
    <property type="term" value="F:cysteine-type endopeptidase activity"/>
    <property type="evidence" value="ECO:0007669"/>
    <property type="project" value="InterPro"/>
</dbReference>
<evidence type="ECO:0000256" key="7">
    <source>
        <dbReference type="PIRSR" id="PIRSR038001-1"/>
    </source>
</evidence>
<dbReference type="GeneID" id="129786263"/>
<dbReference type="PANTHER" id="PTHR47901">
    <property type="entry name" value="CASPASE RECRUITMENT DOMAIN-CONTAINING PROTEIN 18"/>
    <property type="match status" value="1"/>
</dbReference>
<name>A0A7G3AHT1_LUTLO</name>
<evidence type="ECO:0000313" key="11">
    <source>
        <dbReference type="EMBL" id="MBC1171418.1"/>
    </source>
</evidence>
<evidence type="ECO:0000256" key="8">
    <source>
        <dbReference type="RuleBase" id="RU003971"/>
    </source>
</evidence>
<proteinExistence type="inferred from homology"/>
<dbReference type="SUPFAM" id="SSF47986">
    <property type="entry name" value="DEATH domain"/>
    <property type="match status" value="1"/>
</dbReference>
<dbReference type="SUPFAM" id="SSF52129">
    <property type="entry name" value="Caspase-like"/>
    <property type="match status" value="1"/>
</dbReference>
<keyword evidence="6" id="KW-0865">Zymogen</keyword>
<dbReference type="RefSeq" id="XP_055677131.1">
    <property type="nucleotide sequence ID" value="XM_055821156.1"/>
</dbReference>
<dbReference type="CDD" id="cd01671">
    <property type="entry name" value="CARD"/>
    <property type="match status" value="1"/>
</dbReference>
<evidence type="ECO:0000256" key="6">
    <source>
        <dbReference type="ARBA" id="ARBA00023145"/>
    </source>
</evidence>
<feature type="domain" description="Caspase family p10" evidence="9">
    <location>
        <begin position="324"/>
        <end position="415"/>
    </location>
</feature>
<feature type="active site" evidence="7">
    <location>
        <position position="293"/>
    </location>
</feature>
<dbReference type="Pfam" id="PF00656">
    <property type="entry name" value="Peptidase_C14"/>
    <property type="match status" value="1"/>
</dbReference>
<dbReference type="InterPro" id="IPR001309">
    <property type="entry name" value="Pept_C14_p20"/>
</dbReference>
<evidence type="ECO:0000256" key="1">
    <source>
        <dbReference type="ARBA" id="ARBA00010134"/>
    </source>
</evidence>
<dbReference type="PRINTS" id="PR00376">
    <property type="entry name" value="IL1BCENZYME"/>
</dbReference>
<keyword evidence="2" id="KW-0645">Protease</keyword>
<keyword evidence="5" id="KW-0788">Thiol protease</keyword>
<dbReference type="InterPro" id="IPR002138">
    <property type="entry name" value="Pept_C14_p10"/>
</dbReference>
<dbReference type="GO" id="GO:0006915">
    <property type="term" value="P:apoptotic process"/>
    <property type="evidence" value="ECO:0007669"/>
    <property type="project" value="UniProtKB-KW"/>
</dbReference>